<comment type="similarity">
    <text evidence="1">Belongs to the OPA3 family.</text>
</comment>
<sequence length="148" mass="17147">MSIVLLKLGTILAHQFTKPFAYYLTEKAKRSRLFRNYVCLPSARIFHWGEVKAKMWMLSLGTAVQIPIRNEKMATELGANLFAEIIVFGTISSIVINEYVRTRKKDAKKEARRKQIIVDLKQKLEELSTQVQHHQGQLEELLKLYQDG</sequence>
<dbReference type="Pfam" id="PF07047">
    <property type="entry name" value="OPA3"/>
    <property type="match status" value="1"/>
</dbReference>
<evidence type="ECO:0000256" key="1">
    <source>
        <dbReference type="ARBA" id="ARBA00007584"/>
    </source>
</evidence>
<dbReference type="AlphaFoldDB" id="A0A5N4B1F3"/>
<dbReference type="PANTHER" id="PTHR12499">
    <property type="entry name" value="OPTIC ATROPHY 3 PROTEIN OPA3"/>
    <property type="match status" value="1"/>
</dbReference>
<reference evidence="4 5" key="1">
    <citation type="journal article" date="2018" name="Elife">
        <title>Firefly genomes illuminate parallel origins of bioluminescence in beetles.</title>
        <authorList>
            <person name="Fallon T.R."/>
            <person name="Lower S.E."/>
            <person name="Chang C.H."/>
            <person name="Bessho-Uehara M."/>
            <person name="Martin G.J."/>
            <person name="Bewick A.J."/>
            <person name="Behringer M."/>
            <person name="Debat H.J."/>
            <person name="Wong I."/>
            <person name="Day J.C."/>
            <person name="Suvorov A."/>
            <person name="Silva C.J."/>
            <person name="Stanger-Hall K.F."/>
            <person name="Hall D.W."/>
            <person name="Schmitz R.J."/>
            <person name="Nelson D.R."/>
            <person name="Lewis S.M."/>
            <person name="Shigenobu S."/>
            <person name="Bybee S.M."/>
            <person name="Larracuente A.M."/>
            <person name="Oba Y."/>
            <person name="Weng J.K."/>
        </authorList>
    </citation>
    <scope>NUCLEOTIDE SEQUENCE [LARGE SCALE GENOMIC DNA]</scope>
    <source>
        <strain evidence="4">1611_PpyrPB1</strain>
        <tissue evidence="4">Whole body</tissue>
    </source>
</reference>
<protein>
    <recommendedName>
        <fullName evidence="6">OPA3-like protein</fullName>
    </recommendedName>
</protein>
<dbReference type="InterPro" id="IPR010754">
    <property type="entry name" value="OPA3-like"/>
</dbReference>
<evidence type="ECO:0000256" key="2">
    <source>
        <dbReference type="ARBA" id="ARBA00023054"/>
    </source>
</evidence>
<dbReference type="PANTHER" id="PTHR12499:SF0">
    <property type="entry name" value="OPTIC ATROPHY 3 PROTEIN"/>
    <property type="match status" value="1"/>
</dbReference>
<evidence type="ECO:0000313" key="5">
    <source>
        <dbReference type="Proteomes" id="UP000327044"/>
    </source>
</evidence>
<dbReference type="OrthoDB" id="2129069at2759"/>
<name>A0A5N4B1F3_PHOPY</name>
<gene>
    <name evidence="4" type="ORF">PPYR_00356</name>
</gene>
<dbReference type="GO" id="GO:0005739">
    <property type="term" value="C:mitochondrion"/>
    <property type="evidence" value="ECO:0007669"/>
    <property type="project" value="TreeGrafter"/>
</dbReference>
<evidence type="ECO:0000313" key="4">
    <source>
        <dbReference type="EMBL" id="KAB0803386.1"/>
    </source>
</evidence>
<proteinExistence type="inferred from homology"/>
<comment type="caution">
    <text evidence="4">The sequence shown here is derived from an EMBL/GenBank/DDBJ whole genome shotgun (WGS) entry which is preliminary data.</text>
</comment>
<keyword evidence="5" id="KW-1185">Reference proteome</keyword>
<evidence type="ECO:0000256" key="3">
    <source>
        <dbReference type="SAM" id="Coils"/>
    </source>
</evidence>
<accession>A0A5N4B1F3</accession>
<keyword evidence="2 3" id="KW-0175">Coiled coil</keyword>
<dbReference type="GO" id="GO:0019216">
    <property type="term" value="P:regulation of lipid metabolic process"/>
    <property type="evidence" value="ECO:0007669"/>
    <property type="project" value="TreeGrafter"/>
</dbReference>
<organism evidence="4 5">
    <name type="scientific">Photinus pyralis</name>
    <name type="common">Common eastern firefly</name>
    <name type="synonym">Lampyris pyralis</name>
    <dbReference type="NCBI Taxonomy" id="7054"/>
    <lineage>
        <taxon>Eukaryota</taxon>
        <taxon>Metazoa</taxon>
        <taxon>Ecdysozoa</taxon>
        <taxon>Arthropoda</taxon>
        <taxon>Hexapoda</taxon>
        <taxon>Insecta</taxon>
        <taxon>Pterygota</taxon>
        <taxon>Neoptera</taxon>
        <taxon>Endopterygota</taxon>
        <taxon>Coleoptera</taxon>
        <taxon>Polyphaga</taxon>
        <taxon>Elateriformia</taxon>
        <taxon>Elateroidea</taxon>
        <taxon>Lampyridae</taxon>
        <taxon>Lampyrinae</taxon>
        <taxon>Photinus</taxon>
    </lineage>
</organism>
<dbReference type="InParanoid" id="A0A5N4B1F3"/>
<dbReference type="EMBL" id="VVIM01000001">
    <property type="protein sequence ID" value="KAB0803386.1"/>
    <property type="molecule type" value="Genomic_DNA"/>
</dbReference>
<dbReference type="Proteomes" id="UP000327044">
    <property type="component" value="Unassembled WGS sequence"/>
</dbReference>
<feature type="coiled-coil region" evidence="3">
    <location>
        <begin position="117"/>
        <end position="144"/>
    </location>
</feature>
<evidence type="ECO:0008006" key="6">
    <source>
        <dbReference type="Google" id="ProtNLM"/>
    </source>
</evidence>